<accession>A0A2J6SQX2</accession>
<dbReference type="InParanoid" id="A0A2J6SQX2"/>
<keyword evidence="3" id="KW-1185">Reference proteome</keyword>
<dbReference type="InterPro" id="IPR010730">
    <property type="entry name" value="HET"/>
</dbReference>
<dbReference type="Pfam" id="PF06985">
    <property type="entry name" value="HET"/>
    <property type="match status" value="1"/>
</dbReference>
<evidence type="ECO:0000313" key="3">
    <source>
        <dbReference type="Proteomes" id="UP000235371"/>
    </source>
</evidence>
<dbReference type="STRING" id="1095630.A0A2J6SQX2"/>
<reference evidence="2 3" key="1">
    <citation type="submission" date="2016-04" db="EMBL/GenBank/DDBJ databases">
        <title>A degradative enzymes factory behind the ericoid mycorrhizal symbiosis.</title>
        <authorList>
            <consortium name="DOE Joint Genome Institute"/>
            <person name="Martino E."/>
            <person name="Morin E."/>
            <person name="Grelet G."/>
            <person name="Kuo A."/>
            <person name="Kohler A."/>
            <person name="Daghino S."/>
            <person name="Barry K."/>
            <person name="Choi C."/>
            <person name="Cichocki N."/>
            <person name="Clum A."/>
            <person name="Copeland A."/>
            <person name="Hainaut M."/>
            <person name="Haridas S."/>
            <person name="Labutti K."/>
            <person name="Lindquist E."/>
            <person name="Lipzen A."/>
            <person name="Khouja H.-R."/>
            <person name="Murat C."/>
            <person name="Ohm R."/>
            <person name="Olson A."/>
            <person name="Spatafora J."/>
            <person name="Veneault-Fourrey C."/>
            <person name="Henrissat B."/>
            <person name="Grigoriev I."/>
            <person name="Martin F."/>
            <person name="Perotto S."/>
        </authorList>
    </citation>
    <scope>NUCLEOTIDE SEQUENCE [LARGE SCALE GENOMIC DNA]</scope>
    <source>
        <strain evidence="2 3">E</strain>
    </source>
</reference>
<dbReference type="GeneID" id="36585417"/>
<dbReference type="RefSeq" id="XP_024730081.1">
    <property type="nucleotide sequence ID" value="XM_024877340.1"/>
</dbReference>
<dbReference type="EMBL" id="KZ613892">
    <property type="protein sequence ID" value="PMD53177.1"/>
    <property type="molecule type" value="Genomic_DNA"/>
</dbReference>
<name>A0A2J6SQX2_9HELO</name>
<organism evidence="2 3">
    <name type="scientific">Hyaloscypha bicolor E</name>
    <dbReference type="NCBI Taxonomy" id="1095630"/>
    <lineage>
        <taxon>Eukaryota</taxon>
        <taxon>Fungi</taxon>
        <taxon>Dikarya</taxon>
        <taxon>Ascomycota</taxon>
        <taxon>Pezizomycotina</taxon>
        <taxon>Leotiomycetes</taxon>
        <taxon>Helotiales</taxon>
        <taxon>Hyaloscyphaceae</taxon>
        <taxon>Hyaloscypha</taxon>
        <taxon>Hyaloscypha bicolor</taxon>
    </lineage>
</organism>
<evidence type="ECO:0000313" key="2">
    <source>
        <dbReference type="EMBL" id="PMD53177.1"/>
    </source>
</evidence>
<dbReference type="Proteomes" id="UP000235371">
    <property type="component" value="Unassembled WGS sequence"/>
</dbReference>
<dbReference type="PANTHER" id="PTHR33112">
    <property type="entry name" value="DOMAIN PROTEIN, PUTATIVE-RELATED"/>
    <property type="match status" value="1"/>
</dbReference>
<dbReference type="PANTHER" id="PTHR33112:SF13">
    <property type="entry name" value="HETEROKARYON INCOMPATIBILITY DOMAIN-CONTAINING PROTEIN"/>
    <property type="match status" value="1"/>
</dbReference>
<dbReference type="AlphaFoldDB" id="A0A2J6SQX2"/>
<dbReference type="OrthoDB" id="3562689at2759"/>
<evidence type="ECO:0000259" key="1">
    <source>
        <dbReference type="Pfam" id="PF06985"/>
    </source>
</evidence>
<protein>
    <submittedName>
        <fullName evidence="2">HET-domain-containing protein</fullName>
    </submittedName>
</protein>
<proteinExistence type="predicted"/>
<feature type="domain" description="Heterokaryon incompatibility" evidence="1">
    <location>
        <begin position="236"/>
        <end position="398"/>
    </location>
</feature>
<sequence>MDPQNGEESDDKWMPDNLPLDSFKKTIYHYYGEDTYLEIDRYVRHKATGSPCSICGCQLCHSHPSSGDKKVWNWEISLIDLKKSAEKCMACDMIWQAALFATLDARATGNSINLRLEKPYNGGQLFLQCLRKEDDGDHWVTYEFYRSGRGADPPLFGIPTRPHVTGASKSNLSASIAWVKKQMKICDDEQEHPCYNATKTKFLLPKRVLDLWYPEEEPLETRVRLYEPKKNKKGEWATLSHCWGNTDPICTTTTNRKDFLQKIPWENISATYKDAIQITRLLGIRYLWIDSLCLIQDDREIWRAEASNMAEIYKNSYITIAATSAIDNDSGVLKPEPFTNSHQLTLFQPTADQRTPEVVIARETVPVFIRKRFDHKPFSMTKEFEEPRLLTRAWIYQERILSPRIIHFCDNDLVWECEADFACQCGFLDQPGPPVATVKQGQRNKLAGGKWMKTAYLCTSTAPRDVKVPQGDLRFKWKSFRDRVSDYGRLDLKFPRDRLRAIGGIARQYQPSECGSYFAGLWKETLAQDLTWHASGEKHTRESWEALASGNFVAPSWSWASVTHPSYYLLRSSEEDEPLFDLIDCHIKWKGDDEFGECESGFLILSGLKQEATLILMRSDESHGETQHFWVKIPLISTRPSVSVNLDYQIDHQHFSPIDLPEGDSGSLDEDNDSWIEDDEVAIGQSKEKFTVFLLSTYAALLLRKVNTEEGEFYTRAGIVLGLRELDFWNDLPMTMVTIK</sequence>
<gene>
    <name evidence="2" type="ORF">K444DRAFT_571974</name>
</gene>